<dbReference type="InterPro" id="IPR011992">
    <property type="entry name" value="EF-hand-dom_pair"/>
</dbReference>
<organism evidence="3 4">
    <name type="scientific">Magnetofaba australis IT-1</name>
    <dbReference type="NCBI Taxonomy" id="1434232"/>
    <lineage>
        <taxon>Bacteria</taxon>
        <taxon>Pseudomonadati</taxon>
        <taxon>Pseudomonadota</taxon>
        <taxon>Magnetococcia</taxon>
        <taxon>Magnetococcales</taxon>
        <taxon>Magnetococcaceae</taxon>
        <taxon>Magnetofaba</taxon>
    </lineage>
</organism>
<dbReference type="PROSITE" id="PS00018">
    <property type="entry name" value="EF_HAND_1"/>
    <property type="match status" value="1"/>
</dbReference>
<keyword evidence="4" id="KW-1185">Reference proteome</keyword>
<dbReference type="AlphaFoldDB" id="A0A1Y2JZ23"/>
<gene>
    <name evidence="3" type="ORF">MAIT1_00593</name>
</gene>
<name>A0A1Y2JZ23_9PROT</name>
<dbReference type="EMBL" id="LVJN01000021">
    <property type="protein sequence ID" value="OSM00155.1"/>
    <property type="molecule type" value="Genomic_DNA"/>
</dbReference>
<evidence type="ECO:0000259" key="2">
    <source>
        <dbReference type="PROSITE" id="PS50222"/>
    </source>
</evidence>
<dbReference type="Gene3D" id="1.10.238.10">
    <property type="entry name" value="EF-hand"/>
    <property type="match status" value="1"/>
</dbReference>
<dbReference type="Pfam" id="PF13499">
    <property type="entry name" value="EF-hand_7"/>
    <property type="match status" value="1"/>
</dbReference>
<comment type="caution">
    <text evidence="3">The sequence shown here is derived from an EMBL/GenBank/DDBJ whole genome shotgun (WGS) entry which is preliminary data.</text>
</comment>
<evidence type="ECO:0000256" key="1">
    <source>
        <dbReference type="SAM" id="SignalP"/>
    </source>
</evidence>
<dbReference type="OrthoDB" id="5470953at2"/>
<dbReference type="GO" id="GO:0005509">
    <property type="term" value="F:calcium ion binding"/>
    <property type="evidence" value="ECO:0007669"/>
    <property type="project" value="InterPro"/>
</dbReference>
<dbReference type="InterPro" id="IPR018247">
    <property type="entry name" value="EF_Hand_1_Ca_BS"/>
</dbReference>
<dbReference type="InterPro" id="IPR002048">
    <property type="entry name" value="EF_hand_dom"/>
</dbReference>
<dbReference type="Proteomes" id="UP000194003">
    <property type="component" value="Unassembled WGS sequence"/>
</dbReference>
<keyword evidence="1" id="KW-0732">Signal</keyword>
<reference evidence="3 4" key="1">
    <citation type="journal article" date="2016" name="BMC Genomics">
        <title>Combined genomic and structural analyses of a cultured magnetotactic bacterium reveals its niche adaptation to a dynamic environment.</title>
        <authorList>
            <person name="Araujo A.C."/>
            <person name="Morillo V."/>
            <person name="Cypriano J."/>
            <person name="Teixeira L.C."/>
            <person name="Leao P."/>
            <person name="Lyra S."/>
            <person name="Almeida L.G."/>
            <person name="Bazylinski D.A."/>
            <person name="Vasconcellos A.T."/>
            <person name="Abreu F."/>
            <person name="Lins U."/>
        </authorList>
    </citation>
    <scope>NUCLEOTIDE SEQUENCE [LARGE SCALE GENOMIC DNA]</scope>
    <source>
        <strain evidence="3 4">IT-1</strain>
    </source>
</reference>
<protein>
    <submittedName>
        <fullName evidence="3">Putative signal transduction protein</fullName>
    </submittedName>
</protein>
<dbReference type="SUPFAM" id="SSF47473">
    <property type="entry name" value="EF-hand"/>
    <property type="match status" value="1"/>
</dbReference>
<sequence>MKSNGKQLVMAAVVAAGALLTAGAVLAQEPIQSATPGACPHGGPGKGMMMGMGGAQGMTPEQMTEKRAQMMEMRAAKRTELFEAADADQDGALTLDEFIKLREIKRQRKMARKLARIDADGDGKISKEEFLNHKPMHGGKHGGNCGCMAHKGQGGCMAHKGKGMMGQGMGMKPGMMGQGMGMKPGMMGQGMGMNPGMGRGMMGQGMGNSGAAPMMTPPYGYPMGYGQMPTPPWSGSRGGWW</sequence>
<feature type="signal peptide" evidence="1">
    <location>
        <begin position="1"/>
        <end position="27"/>
    </location>
</feature>
<dbReference type="RefSeq" id="WP_085446573.1">
    <property type="nucleotide sequence ID" value="NZ_LVJN01000021.1"/>
</dbReference>
<evidence type="ECO:0000313" key="3">
    <source>
        <dbReference type="EMBL" id="OSM00155.1"/>
    </source>
</evidence>
<proteinExistence type="predicted"/>
<feature type="domain" description="EF-hand" evidence="2">
    <location>
        <begin position="105"/>
        <end position="140"/>
    </location>
</feature>
<accession>A0A1Y2JZ23</accession>
<dbReference type="PROSITE" id="PS50222">
    <property type="entry name" value="EF_HAND_2"/>
    <property type="match status" value="1"/>
</dbReference>
<feature type="chain" id="PRO_5012666271" evidence="1">
    <location>
        <begin position="28"/>
        <end position="241"/>
    </location>
</feature>
<dbReference type="STRING" id="1434232.MAIT1_00593"/>
<evidence type="ECO:0000313" key="4">
    <source>
        <dbReference type="Proteomes" id="UP000194003"/>
    </source>
</evidence>